<dbReference type="EMBL" id="JARQXC010000009">
    <property type="protein sequence ID" value="MDL2332877.1"/>
    <property type="molecule type" value="Genomic_DNA"/>
</dbReference>
<dbReference type="SMART" id="SM00530">
    <property type="entry name" value="HTH_XRE"/>
    <property type="match status" value="1"/>
</dbReference>
<dbReference type="InterPro" id="IPR010982">
    <property type="entry name" value="Lambda_DNA-bd_dom_sf"/>
</dbReference>
<dbReference type="InterPro" id="IPR001387">
    <property type="entry name" value="Cro/C1-type_HTH"/>
</dbReference>
<dbReference type="Gene3D" id="1.10.260.40">
    <property type="entry name" value="lambda repressor-like DNA-binding domains"/>
    <property type="match status" value="1"/>
</dbReference>
<sequence>MARPEITKTPLGQRLSEVRKKLGYSERLAFADALGVSQKTLGNYERGDHEPSAELIQVYKNRYGVNLNWLFTGEGEMFVDPSKAPASSKSVNAKLMHRLARLAREVHKEVGSPPHGDTITEDAADLYNELLRLVNHIDDEDEVRANWEKLRFEFKRKLQEQSRNREEGRNIA</sequence>
<dbReference type="Pfam" id="PF01381">
    <property type="entry name" value="HTH_3"/>
    <property type="match status" value="1"/>
</dbReference>
<organism evidence="2 3">
    <name type="scientific">Brucella inopinata</name>
    <dbReference type="NCBI Taxonomy" id="1218315"/>
    <lineage>
        <taxon>Bacteria</taxon>
        <taxon>Pseudomonadati</taxon>
        <taxon>Pseudomonadota</taxon>
        <taxon>Alphaproteobacteria</taxon>
        <taxon>Hyphomicrobiales</taxon>
        <taxon>Brucellaceae</taxon>
        <taxon>Brucella/Ochrobactrum group</taxon>
        <taxon>Brucella</taxon>
    </lineage>
</organism>
<dbReference type="PROSITE" id="PS50943">
    <property type="entry name" value="HTH_CROC1"/>
    <property type="match status" value="1"/>
</dbReference>
<dbReference type="Proteomes" id="UP001171122">
    <property type="component" value="Unassembled WGS sequence"/>
</dbReference>
<dbReference type="CDD" id="cd00093">
    <property type="entry name" value="HTH_XRE"/>
    <property type="match status" value="1"/>
</dbReference>
<evidence type="ECO:0000313" key="3">
    <source>
        <dbReference type="Proteomes" id="UP001171122"/>
    </source>
</evidence>
<protein>
    <submittedName>
        <fullName evidence="2">Helix-turn-helix domain-containing protein</fullName>
    </submittedName>
</protein>
<proteinExistence type="predicted"/>
<name>A0AAW7B625_9HYPH</name>
<reference evidence="2" key="1">
    <citation type="journal article" date="2023" name="Front. Microbiol.">
        <title>Isolation of Brucella inopinata from a White's tree frog (Litoria caerulea): pose exotic frogs a potential risk to human health?</title>
        <authorList>
            <person name="Scholz H.C."/>
            <person name="Heckers K.O."/>
            <person name="Appelt S."/>
            <person name="Geier-Doemling D."/>
            <person name="Schlegel P."/>
            <person name="Wattam A.R."/>
        </authorList>
    </citation>
    <scope>NUCLEOTIDE SEQUENCE</scope>
    <source>
        <strain evidence="2">FO700662</strain>
    </source>
</reference>
<accession>A0AAW7B625</accession>
<feature type="domain" description="HTH cro/C1-type" evidence="1">
    <location>
        <begin position="15"/>
        <end position="70"/>
    </location>
</feature>
<keyword evidence="3" id="KW-1185">Reference proteome</keyword>
<evidence type="ECO:0000313" key="2">
    <source>
        <dbReference type="EMBL" id="MDL2332877.1"/>
    </source>
</evidence>
<dbReference type="AlphaFoldDB" id="A0AAW7B625"/>
<comment type="caution">
    <text evidence="2">The sequence shown here is derived from an EMBL/GenBank/DDBJ whole genome shotgun (WGS) entry which is preliminary data.</text>
</comment>
<gene>
    <name evidence="2" type="ORF">P8A28_07985</name>
</gene>
<evidence type="ECO:0000259" key="1">
    <source>
        <dbReference type="PROSITE" id="PS50943"/>
    </source>
</evidence>
<dbReference type="RefSeq" id="WP_025200347.1">
    <property type="nucleotide sequence ID" value="NZ_JARQXC010000009.1"/>
</dbReference>
<dbReference type="SUPFAM" id="SSF47413">
    <property type="entry name" value="lambda repressor-like DNA-binding domains"/>
    <property type="match status" value="1"/>
</dbReference>
<dbReference type="GO" id="GO:0003677">
    <property type="term" value="F:DNA binding"/>
    <property type="evidence" value="ECO:0007669"/>
    <property type="project" value="InterPro"/>
</dbReference>